<dbReference type="EMBL" id="CAJVPD010000012">
    <property type="protein sequence ID" value="CAG8233556.1"/>
    <property type="molecule type" value="Genomic_DNA"/>
</dbReference>
<feature type="transmembrane region" description="Helical" evidence="12">
    <location>
        <begin position="116"/>
        <end position="137"/>
    </location>
</feature>
<keyword evidence="7 10" id="KW-0472">Membrane</keyword>
<evidence type="ECO:0000256" key="3">
    <source>
        <dbReference type="ARBA" id="ARBA00022679"/>
    </source>
</evidence>
<reference evidence="13" key="1">
    <citation type="submission" date="2021-07" db="EMBL/GenBank/DDBJ databases">
        <authorList>
            <person name="Branca A.L. A."/>
        </authorList>
    </citation>
    <scope>NUCLEOTIDE SEQUENCE</scope>
</reference>
<protein>
    <recommendedName>
        <fullName evidence="10">O-acyltransferase</fullName>
    </recommendedName>
</protein>
<proteinExistence type="inferred from homology"/>
<keyword evidence="6 12" id="KW-1133">Transmembrane helix</keyword>
<evidence type="ECO:0000256" key="7">
    <source>
        <dbReference type="ARBA" id="ARBA00023136"/>
    </source>
</evidence>
<evidence type="ECO:0000256" key="6">
    <source>
        <dbReference type="ARBA" id="ARBA00022989"/>
    </source>
</evidence>
<organism evidence="13 14">
    <name type="scientific">Penicillium salamii</name>
    <dbReference type="NCBI Taxonomy" id="1612424"/>
    <lineage>
        <taxon>Eukaryota</taxon>
        <taxon>Fungi</taxon>
        <taxon>Dikarya</taxon>
        <taxon>Ascomycota</taxon>
        <taxon>Pezizomycotina</taxon>
        <taxon>Eurotiomycetes</taxon>
        <taxon>Eurotiomycetidae</taxon>
        <taxon>Eurotiales</taxon>
        <taxon>Aspergillaceae</taxon>
        <taxon>Penicillium</taxon>
    </lineage>
</organism>
<dbReference type="Proteomes" id="UP001152592">
    <property type="component" value="Unassembled WGS sequence"/>
</dbReference>
<dbReference type="Pfam" id="PF03062">
    <property type="entry name" value="MBOAT"/>
    <property type="match status" value="1"/>
</dbReference>
<evidence type="ECO:0000313" key="14">
    <source>
        <dbReference type="Proteomes" id="UP001152592"/>
    </source>
</evidence>
<feature type="transmembrane region" description="Helical" evidence="12">
    <location>
        <begin position="149"/>
        <end position="169"/>
    </location>
</feature>
<keyword evidence="3 10" id="KW-0808">Transferase</keyword>
<keyword evidence="4 12" id="KW-0812">Transmembrane</keyword>
<evidence type="ECO:0000256" key="10">
    <source>
        <dbReference type="PIRNR" id="PIRNR000439"/>
    </source>
</evidence>
<feature type="transmembrane region" description="Helical" evidence="12">
    <location>
        <begin position="359"/>
        <end position="378"/>
    </location>
</feature>
<dbReference type="AlphaFoldDB" id="A0A9W4I741"/>
<feature type="transmembrane region" description="Helical" evidence="12">
    <location>
        <begin position="408"/>
        <end position="432"/>
    </location>
</feature>
<keyword evidence="5 10" id="KW-0256">Endoplasmic reticulum</keyword>
<feature type="transmembrane region" description="Helical" evidence="12">
    <location>
        <begin position="538"/>
        <end position="560"/>
    </location>
</feature>
<feature type="active site" evidence="11">
    <location>
        <position position="498"/>
    </location>
</feature>
<dbReference type="InterPro" id="IPR004299">
    <property type="entry name" value="MBOAT_fam"/>
</dbReference>
<evidence type="ECO:0000256" key="1">
    <source>
        <dbReference type="ARBA" id="ARBA00004477"/>
    </source>
</evidence>
<dbReference type="GO" id="GO:0008204">
    <property type="term" value="P:ergosterol metabolic process"/>
    <property type="evidence" value="ECO:0007669"/>
    <property type="project" value="TreeGrafter"/>
</dbReference>
<feature type="transmembrane region" description="Helical" evidence="12">
    <location>
        <begin position="75"/>
        <end position="96"/>
    </location>
</feature>
<evidence type="ECO:0000256" key="8">
    <source>
        <dbReference type="ARBA" id="ARBA00023315"/>
    </source>
</evidence>
<evidence type="ECO:0000256" key="2">
    <source>
        <dbReference type="ARBA" id="ARBA00009010"/>
    </source>
</evidence>
<dbReference type="PIRSF" id="PIRSF000439">
    <property type="entry name" value="Oat_ACAT_DAG_ARE"/>
    <property type="match status" value="1"/>
</dbReference>
<evidence type="ECO:0000256" key="12">
    <source>
        <dbReference type="SAM" id="Phobius"/>
    </source>
</evidence>
<comment type="similarity">
    <text evidence="2 10">Belongs to the membrane-bound acyltransferase family. Sterol o-acyltransferase subfamily.</text>
</comment>
<keyword evidence="8 10" id="KW-0012">Acyltransferase</keyword>
<evidence type="ECO:0000256" key="9">
    <source>
        <dbReference type="ARBA" id="ARBA00023568"/>
    </source>
</evidence>
<dbReference type="InterPro" id="IPR014371">
    <property type="entry name" value="Oat_ACAT_DAG_ARE"/>
</dbReference>
<dbReference type="OrthoDB" id="201656at2759"/>
<dbReference type="PANTHER" id="PTHR10408:SF23">
    <property type="entry name" value="STEROL O-ACYLTRANSFERASE 1-RELATED"/>
    <property type="match status" value="1"/>
</dbReference>
<evidence type="ECO:0000256" key="5">
    <source>
        <dbReference type="ARBA" id="ARBA00022824"/>
    </source>
</evidence>
<comment type="function">
    <text evidence="9">Sterol O-acyltransferase that catalyzes the formation of stery esters.</text>
</comment>
<dbReference type="GO" id="GO:0005789">
    <property type="term" value="C:endoplasmic reticulum membrane"/>
    <property type="evidence" value="ECO:0007669"/>
    <property type="project" value="UniProtKB-SubCell"/>
</dbReference>
<evidence type="ECO:0000256" key="11">
    <source>
        <dbReference type="PIRSR" id="PIRSR000439-1"/>
    </source>
</evidence>
<dbReference type="PANTHER" id="PTHR10408">
    <property type="entry name" value="STEROL O-ACYLTRANSFERASE"/>
    <property type="match status" value="1"/>
</dbReference>
<dbReference type="GO" id="GO:0034737">
    <property type="term" value="F:ergosterol O-acyltransferase activity"/>
    <property type="evidence" value="ECO:0007669"/>
    <property type="project" value="TreeGrafter"/>
</dbReference>
<comment type="subcellular location">
    <subcellularLocation>
        <location evidence="1 10">Endoplasmic reticulum membrane</location>
        <topology evidence="1 10">Multi-pass membrane protein</topology>
    </subcellularLocation>
</comment>
<accession>A0A9W4I741</accession>
<evidence type="ECO:0000256" key="4">
    <source>
        <dbReference type="ARBA" id="ARBA00022692"/>
    </source>
</evidence>
<sequence length="561" mass="65459">MPSRSNDQDSIQLTAFPKFKDGQVGCLLTAEDAQLLQGFLKHSQRKRSFRFQEVKLTRKANTLTTLPTSSQFHGFFVLLWMGVALMLLKVAANNWRVYGSIWGKNEIVRLMMDKDVAVLGLTDLTLCCSTGFGLLLQRAILSGFVRWNNLGWLIQNVWQAFYLGVVTWWSYHRDWPWTHTVFIMLHCLTMLMKQHSYASYNGYLSELYRKRETLKIRLGQLDPSHARAKSAVDTTSAHDWNVEIADSKENDLRRRQRSSNLQNFAGTRETDQILSLAETIDKDVRLEPDQVESFRRLIEQEINVLSEGLKGRCSQTDNHYPQNLTVKNFSDFISLPTLVYELEYPRTEKINWLYVAEKTAATFGIIVVMIAVSQSWIYPVVVHTVQMKEHGLTVQQRLKEFPWVLSDLLFPFMMEYLLAFYVIWECVLNALAEITMFADRDFYSDWWNSVSWDQFARDWNRPVHDFLFRHVYHSSIRAYRLSRVSASLITFLLSACVHELIMLCIFRRLRGYLLILQMSQLPLMALSRTSLMRDRHLLGNIFFWLGIFTAPSLLCSLYLII</sequence>
<comment type="caution">
    <text evidence="13">The sequence shown here is derived from an EMBL/GenBank/DDBJ whole genome shotgun (WGS) entry which is preliminary data.</text>
</comment>
<gene>
    <name evidence="13" type="ORF">PSALAMII_LOCUS329</name>
</gene>
<name>A0A9W4I741_9EURO</name>
<feature type="transmembrane region" description="Helical" evidence="12">
    <location>
        <begin position="484"/>
        <end position="503"/>
    </location>
</feature>
<evidence type="ECO:0000313" key="13">
    <source>
        <dbReference type="EMBL" id="CAG8233556.1"/>
    </source>
</evidence>